<comment type="subcellular location">
    <subcellularLocation>
        <location evidence="1">Nucleus</location>
    </subcellularLocation>
</comment>
<dbReference type="InterPro" id="IPR036879">
    <property type="entry name" value="TF_MADSbox_sf"/>
</dbReference>
<proteinExistence type="predicted"/>
<dbReference type="SMART" id="SM00432">
    <property type="entry name" value="MADS"/>
    <property type="match status" value="1"/>
</dbReference>
<evidence type="ECO:0000313" key="8">
    <source>
        <dbReference type="Proteomes" id="UP001497480"/>
    </source>
</evidence>
<dbReference type="InterPro" id="IPR033897">
    <property type="entry name" value="SRF-like_MADS-box"/>
</dbReference>
<gene>
    <name evidence="7" type="ORF">LLUT_LOCUS21246</name>
</gene>
<reference evidence="7 8" key="1">
    <citation type="submission" date="2024-03" db="EMBL/GenBank/DDBJ databases">
        <authorList>
            <person name="Martinez-Hernandez J."/>
        </authorList>
    </citation>
    <scope>NUCLEOTIDE SEQUENCE [LARGE SCALE GENOMIC DNA]</scope>
</reference>
<evidence type="ECO:0000256" key="4">
    <source>
        <dbReference type="ARBA" id="ARBA00023163"/>
    </source>
</evidence>
<dbReference type="CDD" id="cd00266">
    <property type="entry name" value="MADS_SRF_like"/>
    <property type="match status" value="1"/>
</dbReference>
<comment type="caution">
    <text evidence="7">The sequence shown here is derived from an EMBL/GenBank/DDBJ whole genome shotgun (WGS) entry which is preliminary data.</text>
</comment>
<dbReference type="GO" id="GO:0045944">
    <property type="term" value="P:positive regulation of transcription by RNA polymerase II"/>
    <property type="evidence" value="ECO:0007669"/>
    <property type="project" value="InterPro"/>
</dbReference>
<dbReference type="GO" id="GO:0000981">
    <property type="term" value="F:DNA-binding transcription factor activity, RNA polymerase II-specific"/>
    <property type="evidence" value="ECO:0007669"/>
    <property type="project" value="InterPro"/>
</dbReference>
<dbReference type="AlphaFoldDB" id="A0AAV1XF16"/>
<dbReference type="Pfam" id="PF00319">
    <property type="entry name" value="SRF-TF"/>
    <property type="match status" value="1"/>
</dbReference>
<organism evidence="7 8">
    <name type="scientific">Lupinus luteus</name>
    <name type="common">European yellow lupine</name>
    <dbReference type="NCBI Taxonomy" id="3873"/>
    <lineage>
        <taxon>Eukaryota</taxon>
        <taxon>Viridiplantae</taxon>
        <taxon>Streptophyta</taxon>
        <taxon>Embryophyta</taxon>
        <taxon>Tracheophyta</taxon>
        <taxon>Spermatophyta</taxon>
        <taxon>Magnoliopsida</taxon>
        <taxon>eudicotyledons</taxon>
        <taxon>Gunneridae</taxon>
        <taxon>Pentapetalae</taxon>
        <taxon>rosids</taxon>
        <taxon>fabids</taxon>
        <taxon>Fabales</taxon>
        <taxon>Fabaceae</taxon>
        <taxon>Papilionoideae</taxon>
        <taxon>50 kb inversion clade</taxon>
        <taxon>genistoids sensu lato</taxon>
        <taxon>core genistoids</taxon>
        <taxon>Genisteae</taxon>
        <taxon>Lupinus</taxon>
    </lineage>
</organism>
<dbReference type="SUPFAM" id="SSF55455">
    <property type="entry name" value="SRF-like"/>
    <property type="match status" value="1"/>
</dbReference>
<keyword evidence="2" id="KW-0805">Transcription regulation</keyword>
<dbReference type="InterPro" id="IPR002100">
    <property type="entry name" value="TF_MADSbox"/>
</dbReference>
<dbReference type="GO" id="GO:0005634">
    <property type="term" value="C:nucleus"/>
    <property type="evidence" value="ECO:0007669"/>
    <property type="project" value="UniProtKB-SubCell"/>
</dbReference>
<keyword evidence="3" id="KW-0238">DNA-binding</keyword>
<keyword evidence="4" id="KW-0804">Transcription</keyword>
<dbReference type="Gene3D" id="3.40.1810.10">
    <property type="entry name" value="Transcription factor, MADS-box"/>
    <property type="match status" value="1"/>
</dbReference>
<protein>
    <recommendedName>
        <fullName evidence="6">MADS-box domain-containing protein</fullName>
    </recommendedName>
</protein>
<feature type="domain" description="MADS-box" evidence="6">
    <location>
        <begin position="71"/>
        <end position="112"/>
    </location>
</feature>
<dbReference type="PROSITE" id="PS50066">
    <property type="entry name" value="MADS_BOX_2"/>
    <property type="match status" value="1"/>
</dbReference>
<keyword evidence="8" id="KW-1185">Reference proteome</keyword>
<evidence type="ECO:0000256" key="5">
    <source>
        <dbReference type="ARBA" id="ARBA00023242"/>
    </source>
</evidence>
<evidence type="ECO:0000256" key="1">
    <source>
        <dbReference type="ARBA" id="ARBA00004123"/>
    </source>
</evidence>
<dbReference type="GO" id="GO:0000987">
    <property type="term" value="F:cis-regulatory region sequence-specific DNA binding"/>
    <property type="evidence" value="ECO:0007669"/>
    <property type="project" value="InterPro"/>
</dbReference>
<dbReference type="GO" id="GO:0046983">
    <property type="term" value="F:protein dimerization activity"/>
    <property type="evidence" value="ECO:0007669"/>
    <property type="project" value="InterPro"/>
</dbReference>
<name>A0AAV1XF16_LUPLU</name>
<evidence type="ECO:0000259" key="6">
    <source>
        <dbReference type="PROSITE" id="PS50066"/>
    </source>
</evidence>
<evidence type="ECO:0000256" key="3">
    <source>
        <dbReference type="ARBA" id="ARBA00023125"/>
    </source>
</evidence>
<accession>A0AAV1XF16</accession>
<evidence type="ECO:0000313" key="7">
    <source>
        <dbReference type="EMBL" id="CAL0320186.1"/>
    </source>
</evidence>
<dbReference type="Proteomes" id="UP001497480">
    <property type="component" value="Unassembled WGS sequence"/>
</dbReference>
<sequence>MSVQLKEDETDFISNNQIPQIDFATIHLYPDQRIGSIRRRVRPRATVSRMVIFSTVEGIGEKSDFYKWIIMGRSRLTLKRIANDASRKSTFKQRRDVLLNKMQELSNLCNAEEGEAAKACLIVYDTNGGDPQPVTWPENLKAEQSLIRRYECEKNEEPPVMFGIEDYFKNKKDKVEADISKVRKEIVKIQYPTSHQCFNNLGDEQIKSFIAVLDAKTKACNERMNMLKWQQQVEVANSAQTSSATLNSSQVNFTSNNSQTQLIPTPIKSTQVNFTSNNFQTQLIPAPVKPFEDDHNHIALSMLKHDMSSHSQVLHIESNPMQLIANNNGVMDSANQIGLPLDHATQVASPNHAGVPLDCTEQSNPAIDSTNQLDEFDWGSLIDGLTDADFDIDLWNY</sequence>
<evidence type="ECO:0000256" key="2">
    <source>
        <dbReference type="ARBA" id="ARBA00023015"/>
    </source>
</evidence>
<keyword evidence="5" id="KW-0539">Nucleus</keyword>
<dbReference type="EMBL" id="CAXHTB010000014">
    <property type="protein sequence ID" value="CAL0320186.1"/>
    <property type="molecule type" value="Genomic_DNA"/>
</dbReference>